<name>A0ABN1ZRZ8_9ACTN</name>
<dbReference type="Pfam" id="PF12028">
    <property type="entry name" value="DUF3515"/>
    <property type="match status" value="1"/>
</dbReference>
<dbReference type="RefSeq" id="WP_199789023.1">
    <property type="nucleotide sequence ID" value="NZ_BAAAPF010000344.1"/>
</dbReference>
<sequence>MTTPSTPSRPARADRPVPYFRPTRPYRSALRPTAALLLLAAPLACSGGDGGAPQVAVPTPQGKAAGYCGRLAERLPDTVDGQERRATEPASQLTAAWGDPAVRLRCGVPRPAELTPGSEHYNPYAETAVVNGVDWLIAETDDGRRFVTAGRKAFVEVTVPSEYAPEVNPLTDLADAVKAAVPTVL</sequence>
<evidence type="ECO:0000256" key="1">
    <source>
        <dbReference type="SAM" id="MobiDB-lite"/>
    </source>
</evidence>
<evidence type="ECO:0000313" key="2">
    <source>
        <dbReference type="EMBL" id="GAA1503246.1"/>
    </source>
</evidence>
<evidence type="ECO:0008006" key="4">
    <source>
        <dbReference type="Google" id="ProtNLM"/>
    </source>
</evidence>
<reference evidence="2 3" key="1">
    <citation type="journal article" date="2019" name="Int. J. Syst. Evol. Microbiol.">
        <title>The Global Catalogue of Microorganisms (GCM) 10K type strain sequencing project: providing services to taxonomists for standard genome sequencing and annotation.</title>
        <authorList>
            <consortium name="The Broad Institute Genomics Platform"/>
            <consortium name="The Broad Institute Genome Sequencing Center for Infectious Disease"/>
            <person name="Wu L."/>
            <person name="Ma J."/>
        </authorList>
    </citation>
    <scope>NUCLEOTIDE SEQUENCE [LARGE SCALE GENOMIC DNA]</scope>
    <source>
        <strain evidence="2 3">JCM 15481</strain>
    </source>
</reference>
<keyword evidence="3" id="KW-1185">Reference proteome</keyword>
<accession>A0ABN1ZRZ8</accession>
<evidence type="ECO:0000313" key="3">
    <source>
        <dbReference type="Proteomes" id="UP001500443"/>
    </source>
</evidence>
<dbReference type="EMBL" id="BAAAPF010000344">
    <property type="protein sequence ID" value="GAA1503246.1"/>
    <property type="molecule type" value="Genomic_DNA"/>
</dbReference>
<dbReference type="InterPro" id="IPR021903">
    <property type="entry name" value="DUF3515"/>
</dbReference>
<gene>
    <name evidence="2" type="ORF">GCM10009802_60110</name>
</gene>
<feature type="region of interest" description="Disordered" evidence="1">
    <location>
        <begin position="1"/>
        <end position="24"/>
    </location>
</feature>
<dbReference type="Proteomes" id="UP001500443">
    <property type="component" value="Unassembled WGS sequence"/>
</dbReference>
<protein>
    <recommendedName>
        <fullName evidence="4">DUF3515 domain-containing protein</fullName>
    </recommendedName>
</protein>
<proteinExistence type="predicted"/>
<organism evidence="2 3">
    <name type="scientific">Streptomyces synnematoformans</name>
    <dbReference type="NCBI Taxonomy" id="415721"/>
    <lineage>
        <taxon>Bacteria</taxon>
        <taxon>Bacillati</taxon>
        <taxon>Actinomycetota</taxon>
        <taxon>Actinomycetes</taxon>
        <taxon>Kitasatosporales</taxon>
        <taxon>Streptomycetaceae</taxon>
        <taxon>Streptomyces</taxon>
    </lineage>
</organism>
<comment type="caution">
    <text evidence="2">The sequence shown here is derived from an EMBL/GenBank/DDBJ whole genome shotgun (WGS) entry which is preliminary data.</text>
</comment>